<accession>A0A832J2F7</accession>
<dbReference type="InterPro" id="IPR007553">
    <property type="entry name" value="2-thiour_desulf"/>
</dbReference>
<reference evidence="2" key="1">
    <citation type="journal article" date="2020" name="mSystems">
        <title>Genome- and Community-Level Interaction Insights into Carbon Utilization and Element Cycling Functions of Hydrothermarchaeota in Hydrothermal Sediment.</title>
        <authorList>
            <person name="Zhou Z."/>
            <person name="Liu Y."/>
            <person name="Xu W."/>
            <person name="Pan J."/>
            <person name="Luo Z.H."/>
            <person name="Li M."/>
        </authorList>
    </citation>
    <scope>NUCLEOTIDE SEQUENCE [LARGE SCALE GENOMIC DNA]</scope>
    <source>
        <strain evidence="2">HyVt-505</strain>
    </source>
</reference>
<name>A0A832J2F7_9GAMM</name>
<dbReference type="Proteomes" id="UP000885832">
    <property type="component" value="Unassembled WGS sequence"/>
</dbReference>
<dbReference type="AlphaFoldDB" id="A0A832J2F7"/>
<dbReference type="Pfam" id="PF04463">
    <property type="entry name" value="2-thiour_desulf"/>
    <property type="match status" value="1"/>
</dbReference>
<evidence type="ECO:0000313" key="2">
    <source>
        <dbReference type="EMBL" id="HHJ80099.1"/>
    </source>
</evidence>
<feature type="domain" description="DUF1722" evidence="1">
    <location>
        <begin position="204"/>
        <end position="317"/>
    </location>
</feature>
<gene>
    <name evidence="2" type="ORF">ENJ65_00535</name>
</gene>
<dbReference type="PANTHER" id="PTHR30087">
    <property type="entry name" value="INNER MEMBRANE PROTEIN"/>
    <property type="match status" value="1"/>
</dbReference>
<proteinExistence type="predicted"/>
<protein>
    <submittedName>
        <fullName evidence="2">DUF1722 domain-containing protein</fullName>
    </submittedName>
</protein>
<dbReference type="PANTHER" id="PTHR30087:SF0">
    <property type="entry name" value="INNER MEMBRANE PROTEIN"/>
    <property type="match status" value="1"/>
</dbReference>
<sequence length="330" mass="37591">MSISNSHKLFQSQNSQPRVAVSACLLGQRVRYDGKQKQHAFVCRQLQNCCNLAPICPEVEIGMGVPRPAIQLIDLAGEIKAVGVAQSGLDVTQKLNRFGSKTAQQLSGLDGYVFKARSPSCGVASTLIKYSDGRRNKAAGLFAAQIMKQWPLLPVVEEDKLQTLAQQANFVQRLMAYRRWRSFVDADPDWSDLRQFHQTHRFELMSHSLRGWRSLQAWLLARGDKTGCLSRTDLLDYGQQYMAQFGRQASRRRHEQVLRRLARLLHPGLSARQNDHLEASIERFRQAEQSLLVLISLLQKHQAHVGLSELKDQSYLEVDVEILRWAYKKQ</sequence>
<organism evidence="2">
    <name type="scientific">Candidatus Tenderia electrophaga</name>
    <dbReference type="NCBI Taxonomy" id="1748243"/>
    <lineage>
        <taxon>Bacteria</taxon>
        <taxon>Pseudomonadati</taxon>
        <taxon>Pseudomonadota</taxon>
        <taxon>Gammaproteobacteria</taxon>
        <taxon>Candidatus Tenderiales</taxon>
        <taxon>Candidatus Tenderiaceae</taxon>
        <taxon>Candidatus Tenderia</taxon>
    </lineage>
</organism>
<dbReference type="Pfam" id="PF08349">
    <property type="entry name" value="DUF1722"/>
    <property type="match status" value="1"/>
</dbReference>
<dbReference type="InterPro" id="IPR013560">
    <property type="entry name" value="DUF1722"/>
</dbReference>
<dbReference type="EMBL" id="DRNF01000035">
    <property type="protein sequence ID" value="HHJ80099.1"/>
    <property type="molecule type" value="Genomic_DNA"/>
</dbReference>
<evidence type="ECO:0000259" key="1">
    <source>
        <dbReference type="Pfam" id="PF08349"/>
    </source>
</evidence>
<comment type="caution">
    <text evidence="2">The sequence shown here is derived from an EMBL/GenBank/DDBJ whole genome shotgun (WGS) entry which is preliminary data.</text>
</comment>